<dbReference type="KEGG" id="vg:25396017"/>
<protein>
    <submittedName>
        <fullName evidence="9">E4 34K</fullName>
    </submittedName>
</protein>
<keyword evidence="6" id="KW-1035">Host cytoplasm</keyword>
<evidence type="ECO:0000313" key="10">
    <source>
        <dbReference type="Proteomes" id="UP000162613"/>
    </source>
</evidence>
<evidence type="ECO:0000256" key="3">
    <source>
        <dbReference type="ARBA" id="ARBA00006872"/>
    </source>
</evidence>
<proteinExistence type="inferred from homology"/>
<evidence type="ECO:0000256" key="4">
    <source>
        <dbReference type="ARBA" id="ARBA00022518"/>
    </source>
</evidence>
<evidence type="ECO:0000256" key="7">
    <source>
        <dbReference type="ARBA" id="ARBA00044723"/>
    </source>
</evidence>
<dbReference type="GeneID" id="25396017"/>
<evidence type="ECO:0000313" key="9">
    <source>
        <dbReference type="EMBL" id="AKC34862.1"/>
    </source>
</evidence>
<evidence type="ECO:0000256" key="8">
    <source>
        <dbReference type="ARBA" id="ARBA00044760"/>
    </source>
</evidence>
<dbReference type="Proteomes" id="UP000162613">
    <property type="component" value="Segment"/>
</dbReference>
<comment type="subunit">
    <text evidence="8">Interacts with E1B-55k.</text>
</comment>
<evidence type="ECO:0000256" key="6">
    <source>
        <dbReference type="ARBA" id="ARBA00023200"/>
    </source>
</evidence>
<comment type="similarity">
    <text evidence="3">Belongs to the adenoviridae E4 30 to 34 kDa protein family.</text>
</comment>
<dbReference type="RefSeq" id="YP_009162608.1">
    <property type="nucleotide sequence ID" value="NC_027708.1"/>
</dbReference>
<organism evidence="9 10">
    <name type="scientific">Skunk adenovirus 1</name>
    <dbReference type="NCBI Taxonomy" id="2698728"/>
    <lineage>
        <taxon>Viruses</taxon>
        <taxon>Varidnaviria</taxon>
        <taxon>Bamfordvirae</taxon>
        <taxon>Preplasmiviricota</taxon>
        <taxon>Polisuviricotina</taxon>
        <taxon>Pharingeaviricetes</taxon>
        <taxon>Rowavirales</taxon>
        <taxon>Adenoviridae</taxon>
        <taxon>Mastadenovirus</taxon>
        <taxon>Mastadenovirus trianonense</taxon>
        <taxon>Skunk mastadenovirus A</taxon>
    </lineage>
</organism>
<sequence>MDCQTSPSHITTVVSVPNFLNCFAFAYEVPIPWPDILTRHEKFFFGDLTCPSGLELILHSHCCLAEPQSWRLHCHCSARHTLQCLAGRHVVKSTAVKFISGARFNKTHLWYREYVNNERPDEITYVGSIMYKDVHYVYLKLSFSTVMMEAALDAIKACLNPDMGFVLRGQFNYWVILKCIACPSSTYTCYRSCAVRTRAIVNRMLLEIEKIPMFTFRRITSRSEERRQTSLRRAMLHGRCTHVQSLSVVNLSAFLHF</sequence>
<name>A0A0K0MGH4_9ADEN</name>
<gene>
    <name evidence="9" type="primary">26</name>
</gene>
<comment type="function">
    <text evidence="7">Plays a major role to prevent cellular inhibition of viral genome replication by nuclear bodies. Assembles an SCF-like E3 ubiquitin ligase complex based on the cellular proteins ELOB, ELOC, CUL5 and RBX1, in cooperation with viral E1B-55K. This viral RING-type ligase ubiquitinates cellular substrates prior to proteasomal degradation: p53/TP53, LIG4, MRE11-RAD50-NBS1 (MRN) complex, ITGA3, DAXX and BLM.</text>
</comment>
<keyword evidence="5" id="KW-1048">Host nucleus</keyword>
<keyword evidence="4" id="KW-0244">Early protein</keyword>
<evidence type="ECO:0000256" key="2">
    <source>
        <dbReference type="ARBA" id="ARBA00004192"/>
    </source>
</evidence>
<evidence type="ECO:0000256" key="1">
    <source>
        <dbReference type="ARBA" id="ARBA00004147"/>
    </source>
</evidence>
<dbReference type="GO" id="GO:0042025">
    <property type="term" value="C:host cell nucleus"/>
    <property type="evidence" value="ECO:0007669"/>
    <property type="project" value="UniProtKB-SubCell"/>
</dbReference>
<evidence type="ECO:0000256" key="5">
    <source>
        <dbReference type="ARBA" id="ARBA00022562"/>
    </source>
</evidence>
<accession>A0A0K0MGH4</accession>
<dbReference type="OrthoDB" id="5555at10239"/>
<dbReference type="EMBL" id="KP238322">
    <property type="protein sequence ID" value="AKC34862.1"/>
    <property type="molecule type" value="Genomic_DNA"/>
</dbReference>
<keyword evidence="10" id="KW-1185">Reference proteome</keyword>
<reference evidence="9 10" key="1">
    <citation type="journal article" date="2015" name="Virology">
        <title>Characterization of a novel adenovirus isolated from a skunk.</title>
        <authorList>
            <person name="Kozak R.A."/>
            <person name="Ackford J.G."/>
            <person name="Slaine P."/>
            <person name="Li A."/>
            <person name="Carman S."/>
            <person name="Campbell D."/>
            <person name="Welch M.K."/>
            <person name="Kropinski A.M."/>
            <person name="Nagy E."/>
        </authorList>
    </citation>
    <scope>NUCLEOTIDE SEQUENCE [LARGE SCALE GENOMIC DNA]</scope>
    <source>
        <strain evidence="9">SkAdV-PB1</strain>
    </source>
</reference>
<dbReference type="Pfam" id="PF04528">
    <property type="entry name" value="Adeno_E4_34"/>
    <property type="match status" value="1"/>
</dbReference>
<comment type="subcellular location">
    <subcellularLocation>
        <location evidence="2">Host cytoplasm</location>
    </subcellularLocation>
    <subcellularLocation>
        <location evidence="1">Host nucleus</location>
    </subcellularLocation>
</comment>
<dbReference type="GO" id="GO:0030430">
    <property type="term" value="C:host cell cytoplasm"/>
    <property type="evidence" value="ECO:0007669"/>
    <property type="project" value="UniProtKB-SubCell"/>
</dbReference>
<dbReference type="InterPro" id="IPR007615">
    <property type="entry name" value="Adenovirus_E4_30/34"/>
</dbReference>